<dbReference type="Pfam" id="PF01966">
    <property type="entry name" value="HD"/>
    <property type="match status" value="1"/>
</dbReference>
<dbReference type="AlphaFoldDB" id="A0A2M9XCH5"/>
<name>A0A2M9XCH5_9LEPT</name>
<evidence type="ECO:0000259" key="7">
    <source>
        <dbReference type="SMART" id="SM00471"/>
    </source>
</evidence>
<evidence type="ECO:0000256" key="3">
    <source>
        <dbReference type="ARBA" id="ARBA00022741"/>
    </source>
</evidence>
<accession>A0A2M9XCH5</accession>
<evidence type="ECO:0000256" key="5">
    <source>
        <dbReference type="ARBA" id="ARBA00023004"/>
    </source>
</evidence>
<gene>
    <name evidence="8" type="ORF">CH357_10650</name>
</gene>
<comment type="caution">
    <text evidence="8">The sequence shown here is derived from an EMBL/GenBank/DDBJ whole genome shotgun (WGS) entry which is preliminary data.</text>
</comment>
<dbReference type="InterPro" id="IPR005249">
    <property type="entry name" value="YqeK"/>
</dbReference>
<dbReference type="InterPro" id="IPR006674">
    <property type="entry name" value="HD_domain"/>
</dbReference>
<keyword evidence="2" id="KW-0479">Metal-binding</keyword>
<dbReference type="CDD" id="cd00077">
    <property type="entry name" value="HDc"/>
    <property type="match status" value="1"/>
</dbReference>
<dbReference type="SUPFAM" id="SSF109604">
    <property type="entry name" value="HD-domain/PDEase-like"/>
    <property type="match status" value="1"/>
</dbReference>
<dbReference type="SMART" id="SM00471">
    <property type="entry name" value="HDc"/>
    <property type="match status" value="1"/>
</dbReference>
<evidence type="ECO:0000313" key="8">
    <source>
        <dbReference type="EMBL" id="PJZ25376.1"/>
    </source>
</evidence>
<dbReference type="NCBIfam" id="TIGR00488">
    <property type="entry name" value="bis(5'-nucleosyl)-tetraphosphatase (symmetrical) YqeK"/>
    <property type="match status" value="1"/>
</dbReference>
<dbReference type="EC" id="3.6.1.41" evidence="1"/>
<proteinExistence type="predicted"/>
<dbReference type="GO" id="GO:0046872">
    <property type="term" value="F:metal ion binding"/>
    <property type="evidence" value="ECO:0007669"/>
    <property type="project" value="UniProtKB-KW"/>
</dbReference>
<evidence type="ECO:0000313" key="9">
    <source>
        <dbReference type="Proteomes" id="UP000232196"/>
    </source>
</evidence>
<organism evidence="8 9">
    <name type="scientific">Leptospira hartskeerlii</name>
    <dbReference type="NCBI Taxonomy" id="2023177"/>
    <lineage>
        <taxon>Bacteria</taxon>
        <taxon>Pseudomonadati</taxon>
        <taxon>Spirochaetota</taxon>
        <taxon>Spirochaetia</taxon>
        <taxon>Leptospirales</taxon>
        <taxon>Leptospiraceae</taxon>
        <taxon>Leptospira</taxon>
    </lineage>
</organism>
<dbReference type="Proteomes" id="UP000232196">
    <property type="component" value="Unassembled WGS sequence"/>
</dbReference>
<dbReference type="InterPro" id="IPR051094">
    <property type="entry name" value="Diverse_Catalytic_Enzymes"/>
</dbReference>
<keyword evidence="3" id="KW-0547">Nucleotide-binding</keyword>
<feature type="domain" description="HD/PDEase" evidence="7">
    <location>
        <begin position="21"/>
        <end position="150"/>
    </location>
</feature>
<sequence>MLPNTTPEQIIYFTEIVPKEITKTRWEHSLRVAEIAEELATVHSPNETKEAYLAGVVHDITKQKTKEFHLELFAKSGDSESPKLPEAAWHSRSAVYYLETEYGLKTRAVLDAVKHHTLGGEDLKLLDHILYAADFLGSEFAERHKEYSEWRSKAKENLYFAVLNKAIHTMQGLFDHKREIHKRTISMYHFALGKLSN</sequence>
<protein>
    <recommendedName>
        <fullName evidence="1">bis(5'-nucleosyl)-tetraphosphatase (symmetrical)</fullName>
        <ecNumber evidence="1">3.6.1.41</ecNumber>
    </recommendedName>
</protein>
<comment type="catalytic activity">
    <reaction evidence="6">
        <text>P(1),P(4)-bis(5'-adenosyl) tetraphosphate + H2O = 2 ADP + 2 H(+)</text>
        <dbReference type="Rhea" id="RHEA:24252"/>
        <dbReference type="ChEBI" id="CHEBI:15377"/>
        <dbReference type="ChEBI" id="CHEBI:15378"/>
        <dbReference type="ChEBI" id="CHEBI:58141"/>
        <dbReference type="ChEBI" id="CHEBI:456216"/>
        <dbReference type="EC" id="3.6.1.41"/>
    </reaction>
</comment>
<dbReference type="OrthoDB" id="338748at2"/>
<dbReference type="Gene3D" id="1.10.3210.10">
    <property type="entry name" value="Hypothetical protein af1432"/>
    <property type="match status" value="1"/>
</dbReference>
<dbReference type="GO" id="GO:0008803">
    <property type="term" value="F:bis(5'-nucleosyl)-tetraphosphatase (symmetrical) activity"/>
    <property type="evidence" value="ECO:0007669"/>
    <property type="project" value="UniProtKB-EC"/>
</dbReference>
<dbReference type="GO" id="GO:0000166">
    <property type="term" value="F:nucleotide binding"/>
    <property type="evidence" value="ECO:0007669"/>
    <property type="project" value="UniProtKB-KW"/>
</dbReference>
<evidence type="ECO:0000256" key="2">
    <source>
        <dbReference type="ARBA" id="ARBA00022723"/>
    </source>
</evidence>
<dbReference type="PANTHER" id="PTHR35795:SF1">
    <property type="entry name" value="BIS(5'-NUCLEOSYL)-TETRAPHOSPHATASE, SYMMETRICAL"/>
    <property type="match status" value="1"/>
</dbReference>
<evidence type="ECO:0000256" key="1">
    <source>
        <dbReference type="ARBA" id="ARBA00012506"/>
    </source>
</evidence>
<dbReference type="RefSeq" id="WP_100706723.1">
    <property type="nucleotide sequence ID" value="NZ_NPDL01000008.1"/>
</dbReference>
<keyword evidence="9" id="KW-1185">Reference proteome</keyword>
<evidence type="ECO:0000256" key="4">
    <source>
        <dbReference type="ARBA" id="ARBA00022801"/>
    </source>
</evidence>
<dbReference type="InterPro" id="IPR003607">
    <property type="entry name" value="HD/PDEase_dom"/>
</dbReference>
<reference evidence="8 9" key="1">
    <citation type="submission" date="2017-07" db="EMBL/GenBank/DDBJ databases">
        <title>Leptospira spp. isolated from tropical soils.</title>
        <authorList>
            <person name="Thibeaux R."/>
            <person name="Iraola G."/>
            <person name="Ferres I."/>
            <person name="Bierque E."/>
            <person name="Girault D."/>
            <person name="Soupe-Gilbert M.-E."/>
            <person name="Picardeau M."/>
            <person name="Goarant C."/>
        </authorList>
    </citation>
    <scope>NUCLEOTIDE SEQUENCE [LARGE SCALE GENOMIC DNA]</scope>
    <source>
        <strain evidence="8 9">MCA1-C-A1</strain>
    </source>
</reference>
<dbReference type="PANTHER" id="PTHR35795">
    <property type="entry name" value="SLR1885 PROTEIN"/>
    <property type="match status" value="1"/>
</dbReference>
<keyword evidence="4 8" id="KW-0378">Hydrolase</keyword>
<keyword evidence="5" id="KW-0408">Iron</keyword>
<evidence type="ECO:0000256" key="6">
    <source>
        <dbReference type="ARBA" id="ARBA00049417"/>
    </source>
</evidence>
<dbReference type="EMBL" id="NPDN01000005">
    <property type="protein sequence ID" value="PJZ25376.1"/>
    <property type="molecule type" value="Genomic_DNA"/>
</dbReference>